<proteinExistence type="predicted"/>
<dbReference type="InterPro" id="IPR001460">
    <property type="entry name" value="PCN-bd_Tpept"/>
</dbReference>
<dbReference type="GO" id="GO:0008658">
    <property type="term" value="F:penicillin binding"/>
    <property type="evidence" value="ECO:0007669"/>
    <property type="project" value="InterPro"/>
</dbReference>
<feature type="domain" description="Penicillin-binding protein transpeptidase" evidence="1">
    <location>
        <begin position="217"/>
        <end position="517"/>
    </location>
</feature>
<dbReference type="PANTHER" id="PTHR30627:SF24">
    <property type="entry name" value="PENICILLIN-BINDING PROTEIN 4B"/>
    <property type="match status" value="1"/>
</dbReference>
<dbReference type="AlphaFoldDB" id="A0A1M4U295"/>
<evidence type="ECO:0000313" key="2">
    <source>
        <dbReference type="EMBL" id="SHE50872.1"/>
    </source>
</evidence>
<dbReference type="InterPro" id="IPR036138">
    <property type="entry name" value="PBP_dimer_sf"/>
</dbReference>
<evidence type="ECO:0000313" key="3">
    <source>
        <dbReference type="Proteomes" id="UP000184088"/>
    </source>
</evidence>
<organism evidence="2 3">
    <name type="scientific">Caldanaerobius fijiensis DSM 17918</name>
    <dbReference type="NCBI Taxonomy" id="1121256"/>
    <lineage>
        <taxon>Bacteria</taxon>
        <taxon>Bacillati</taxon>
        <taxon>Bacillota</taxon>
        <taxon>Clostridia</taxon>
        <taxon>Thermoanaerobacterales</taxon>
        <taxon>Thermoanaerobacteraceae</taxon>
        <taxon>Caldanaerobius</taxon>
    </lineage>
</organism>
<dbReference type="EMBL" id="FQVH01000002">
    <property type="protein sequence ID" value="SHE50872.1"/>
    <property type="molecule type" value="Genomic_DNA"/>
</dbReference>
<sequence>MILALSFILIARFAYIQIVNGSIYSRSAVDQRVRRVYLSDYRGTIYDRNMIPITERKSTQYAVVFPDLIKDKNKAISYLTRITGCDVLTLKKLLNGTAFTLAIENSNIKTQQNGIYIATVSERYSDKAIASHIIGYLNLYSHSGVYGIEKAYDNVLNSGGQIQYTIFLDGNLQAIKGLGSQYTITGVKRRSYGIKTTIDYHIQKIAEDVMDEHHINGAVVILDVKTGQILAMASRPNFVPSKISEYLSNSDGALVNKALTAYPLGSVFKTVVAAAALENNVITEKQTFYCTGNVKIDGISYPCYKNKAHGPVDMDKAFALSCNTTFIKIGERVGSSRIIDMAEKFGFGNKVINFSEENTGHIPQPKEVAGAGIGNLSIGQGTLTVTPLQVADMMATIANNGIRHIPIIVQGIVDDNGNLIRKENVNRSYRVISASTAKKLQQMLRDVVTDGTGIRADIREGSAGKTGTAETGKTGISHGWFAGYAPYSDPRYAVVVFAENGGEGGVRAAPVFKDIVENILKIK</sequence>
<dbReference type="PANTHER" id="PTHR30627">
    <property type="entry name" value="PEPTIDOGLYCAN D,D-TRANSPEPTIDASE"/>
    <property type="match status" value="1"/>
</dbReference>
<dbReference type="GO" id="GO:0071555">
    <property type="term" value="P:cell wall organization"/>
    <property type="evidence" value="ECO:0007669"/>
    <property type="project" value="TreeGrafter"/>
</dbReference>
<name>A0A1M4U295_9THEO</name>
<gene>
    <name evidence="2" type="ORF">SAMN02746089_00362</name>
</gene>
<dbReference type="Pfam" id="PF00905">
    <property type="entry name" value="Transpeptidase"/>
    <property type="match status" value="1"/>
</dbReference>
<evidence type="ECO:0000259" key="1">
    <source>
        <dbReference type="Pfam" id="PF00905"/>
    </source>
</evidence>
<protein>
    <submittedName>
        <fullName evidence="2">Penicillin-binding protein 2</fullName>
    </submittedName>
</protein>
<dbReference type="Gene3D" id="3.40.710.10">
    <property type="entry name" value="DD-peptidase/beta-lactamase superfamily"/>
    <property type="match status" value="1"/>
</dbReference>
<dbReference type="SUPFAM" id="SSF56601">
    <property type="entry name" value="beta-lactamase/transpeptidase-like"/>
    <property type="match status" value="1"/>
</dbReference>
<accession>A0A1M4U295</accession>
<dbReference type="InterPro" id="IPR012338">
    <property type="entry name" value="Beta-lactam/transpept-like"/>
</dbReference>
<dbReference type="GO" id="GO:0071972">
    <property type="term" value="F:peptidoglycan L,D-transpeptidase activity"/>
    <property type="evidence" value="ECO:0007669"/>
    <property type="project" value="TreeGrafter"/>
</dbReference>
<dbReference type="STRING" id="1121256.SAMN02746089_00362"/>
<dbReference type="InterPro" id="IPR050515">
    <property type="entry name" value="Beta-lactam/transpept"/>
</dbReference>
<dbReference type="Gene3D" id="3.90.1310.10">
    <property type="entry name" value="Penicillin-binding protein 2a (Domain 2)"/>
    <property type="match status" value="1"/>
</dbReference>
<dbReference type="GO" id="GO:0005886">
    <property type="term" value="C:plasma membrane"/>
    <property type="evidence" value="ECO:0007669"/>
    <property type="project" value="TreeGrafter"/>
</dbReference>
<dbReference type="SUPFAM" id="SSF56519">
    <property type="entry name" value="Penicillin binding protein dimerisation domain"/>
    <property type="match status" value="1"/>
</dbReference>
<reference evidence="2 3" key="1">
    <citation type="submission" date="2016-11" db="EMBL/GenBank/DDBJ databases">
        <authorList>
            <person name="Jaros S."/>
            <person name="Januszkiewicz K."/>
            <person name="Wedrychowicz H."/>
        </authorList>
    </citation>
    <scope>NUCLEOTIDE SEQUENCE [LARGE SCALE GENOMIC DNA]</scope>
    <source>
        <strain evidence="2 3">DSM 17918</strain>
    </source>
</reference>
<dbReference type="Proteomes" id="UP000184088">
    <property type="component" value="Unassembled WGS sequence"/>
</dbReference>
<keyword evidence="3" id="KW-1185">Reference proteome</keyword>